<dbReference type="Pfam" id="PF09285">
    <property type="entry name" value="Elong-fact-P_C"/>
    <property type="match status" value="1"/>
</dbReference>
<dbReference type="PROSITE" id="PS01275">
    <property type="entry name" value="EFP"/>
    <property type="match status" value="1"/>
</dbReference>
<dbReference type="OrthoDB" id="9801844at2"/>
<evidence type="ECO:0000256" key="2">
    <source>
        <dbReference type="ARBA" id="ARBA00004815"/>
    </source>
</evidence>
<evidence type="ECO:0000259" key="11">
    <source>
        <dbReference type="SMART" id="SM00841"/>
    </source>
</evidence>
<evidence type="ECO:0000256" key="10">
    <source>
        <dbReference type="RuleBase" id="RU004389"/>
    </source>
</evidence>
<evidence type="ECO:0000256" key="9">
    <source>
        <dbReference type="NCBIfam" id="TIGR00038"/>
    </source>
</evidence>
<dbReference type="PANTHER" id="PTHR30053:SF12">
    <property type="entry name" value="ELONGATION FACTOR P (EF-P) FAMILY PROTEIN"/>
    <property type="match status" value="1"/>
</dbReference>
<protein>
    <recommendedName>
        <fullName evidence="8 9">Elongation factor P</fullName>
        <shortName evidence="8">EF-P</shortName>
    </recommendedName>
</protein>
<dbReference type="PIRSF" id="PIRSF005901">
    <property type="entry name" value="EF-P"/>
    <property type="match status" value="1"/>
</dbReference>
<dbReference type="GO" id="GO:0003746">
    <property type="term" value="F:translation elongation factor activity"/>
    <property type="evidence" value="ECO:0007669"/>
    <property type="project" value="UniProtKB-UniRule"/>
</dbReference>
<dbReference type="SMART" id="SM01185">
    <property type="entry name" value="EFP"/>
    <property type="match status" value="1"/>
</dbReference>
<keyword evidence="4 8" id="KW-0963">Cytoplasm</keyword>
<dbReference type="FunFam" id="2.30.30.30:FF:000003">
    <property type="entry name" value="Elongation factor P"/>
    <property type="match status" value="1"/>
</dbReference>
<dbReference type="Pfam" id="PF08207">
    <property type="entry name" value="EFP_N"/>
    <property type="match status" value="1"/>
</dbReference>
<feature type="domain" description="Translation elongation factor P/YeiP central" evidence="12">
    <location>
        <begin position="67"/>
        <end position="121"/>
    </location>
</feature>
<dbReference type="SMART" id="SM00841">
    <property type="entry name" value="Elong-fact-P_C"/>
    <property type="match status" value="1"/>
</dbReference>
<dbReference type="Gene3D" id="2.40.50.140">
    <property type="entry name" value="Nucleic acid-binding proteins"/>
    <property type="match status" value="2"/>
</dbReference>
<dbReference type="EMBL" id="LHCF01000001">
    <property type="protein sequence ID" value="KOR75737.1"/>
    <property type="molecule type" value="Genomic_DNA"/>
</dbReference>
<comment type="similarity">
    <text evidence="3 8 10">Belongs to the elongation factor P family.</text>
</comment>
<dbReference type="InterPro" id="IPR015365">
    <property type="entry name" value="Elong-fact-P_C"/>
</dbReference>
<keyword evidence="6 8" id="KW-0648">Protein biosynthesis</keyword>
<evidence type="ECO:0000256" key="1">
    <source>
        <dbReference type="ARBA" id="ARBA00004496"/>
    </source>
</evidence>
<dbReference type="NCBIfam" id="NF001810">
    <property type="entry name" value="PRK00529.1"/>
    <property type="match status" value="1"/>
</dbReference>
<dbReference type="STRING" id="479893.CPX_001299"/>
<dbReference type="PANTHER" id="PTHR30053">
    <property type="entry name" value="ELONGATION FACTOR P"/>
    <property type="match status" value="1"/>
</dbReference>
<name>A0A0M1N0Q0_9MOLU</name>
<dbReference type="InterPro" id="IPR011768">
    <property type="entry name" value="Transl_elongation_fac_P"/>
</dbReference>
<dbReference type="PATRIC" id="fig|479893.3.peg.77"/>
<feature type="domain" description="Elongation factor P C-terminal" evidence="11">
    <location>
        <begin position="130"/>
        <end position="186"/>
    </location>
</feature>
<gene>
    <name evidence="8 13" type="primary">efp</name>
    <name evidence="13" type="ORF">CPX_001299</name>
</gene>
<sequence>MISTNDFKTGQTIKLNNHIYQVIEFLHVKPGKGAAFVRSKLKNLRTGGIIEHTFNSGIKVETALIDKRKLKFSYIYYEKYVFIDETTYEQIEIPQKILKGAVKYLAEEMVVEVVFCDEKEILGVSLPDKISLKVVQTDPGAVGDTKKTTTYKDAVLETGLKVKVPIFIAQDETIIVNTETGQYVSRDTSK</sequence>
<evidence type="ECO:0000256" key="5">
    <source>
        <dbReference type="ARBA" id="ARBA00022768"/>
    </source>
</evidence>
<dbReference type="RefSeq" id="WP_053521284.1">
    <property type="nucleotide sequence ID" value="NZ_LHCF01000001.1"/>
</dbReference>
<evidence type="ECO:0000313" key="14">
    <source>
        <dbReference type="Proteomes" id="UP000037386"/>
    </source>
</evidence>
<evidence type="ECO:0000256" key="8">
    <source>
        <dbReference type="HAMAP-Rule" id="MF_00141"/>
    </source>
</evidence>
<evidence type="ECO:0000256" key="6">
    <source>
        <dbReference type="ARBA" id="ARBA00022917"/>
    </source>
</evidence>
<dbReference type="GO" id="GO:0043043">
    <property type="term" value="P:peptide biosynthetic process"/>
    <property type="evidence" value="ECO:0007669"/>
    <property type="project" value="InterPro"/>
</dbReference>
<dbReference type="NCBIfam" id="TIGR00038">
    <property type="entry name" value="efp"/>
    <property type="match status" value="1"/>
</dbReference>
<dbReference type="InterPro" id="IPR014722">
    <property type="entry name" value="Rib_uL2_dom2"/>
</dbReference>
<evidence type="ECO:0000256" key="4">
    <source>
        <dbReference type="ARBA" id="ARBA00022490"/>
    </source>
</evidence>
<dbReference type="InterPro" id="IPR020599">
    <property type="entry name" value="Transl_elong_fac_P/YeiP"/>
</dbReference>
<comment type="pathway">
    <text evidence="2 8">Protein biosynthesis; polypeptide chain elongation.</text>
</comment>
<proteinExistence type="inferred from homology"/>
<dbReference type="CDD" id="cd04470">
    <property type="entry name" value="S1_EF-P_repeat_1"/>
    <property type="match status" value="1"/>
</dbReference>
<dbReference type="AlphaFoldDB" id="A0A0M1N0Q0"/>
<evidence type="ECO:0000259" key="12">
    <source>
        <dbReference type="SMART" id="SM01185"/>
    </source>
</evidence>
<accession>A0A0M1N0Q0</accession>
<dbReference type="Pfam" id="PF01132">
    <property type="entry name" value="EFP"/>
    <property type="match status" value="1"/>
</dbReference>
<dbReference type="InterPro" id="IPR013185">
    <property type="entry name" value="Transl_elong_KOW-like"/>
</dbReference>
<dbReference type="Proteomes" id="UP000037386">
    <property type="component" value="Unassembled WGS sequence"/>
</dbReference>
<comment type="caution">
    <text evidence="13">The sequence shown here is derived from an EMBL/GenBank/DDBJ whole genome shotgun (WGS) entry which is preliminary data.</text>
</comment>
<dbReference type="InterPro" id="IPR013852">
    <property type="entry name" value="Transl_elong_P/YeiP_CS"/>
</dbReference>
<evidence type="ECO:0000256" key="3">
    <source>
        <dbReference type="ARBA" id="ARBA00009479"/>
    </source>
</evidence>
<keyword evidence="5 8" id="KW-0251">Elongation factor</keyword>
<evidence type="ECO:0000256" key="7">
    <source>
        <dbReference type="ARBA" id="ARBA00025469"/>
    </source>
</evidence>
<dbReference type="InterPro" id="IPR012340">
    <property type="entry name" value="NA-bd_OB-fold"/>
</dbReference>
<dbReference type="Gene3D" id="2.30.30.30">
    <property type="match status" value="1"/>
</dbReference>
<dbReference type="CDD" id="cd05794">
    <property type="entry name" value="S1_EF-P_repeat_2"/>
    <property type="match status" value="1"/>
</dbReference>
<dbReference type="InterPro" id="IPR008991">
    <property type="entry name" value="Translation_prot_SH3-like_sf"/>
</dbReference>
<comment type="subcellular location">
    <subcellularLocation>
        <location evidence="1 8">Cytoplasm</location>
    </subcellularLocation>
</comment>
<dbReference type="GO" id="GO:0005829">
    <property type="term" value="C:cytosol"/>
    <property type="evidence" value="ECO:0007669"/>
    <property type="project" value="UniProtKB-ARBA"/>
</dbReference>
<dbReference type="FunFam" id="2.40.50.140:FF:000004">
    <property type="entry name" value="Elongation factor P"/>
    <property type="match status" value="1"/>
</dbReference>
<dbReference type="InterPro" id="IPR001059">
    <property type="entry name" value="Transl_elong_P/YeiP_cen"/>
</dbReference>
<dbReference type="UniPathway" id="UPA00345"/>
<evidence type="ECO:0000313" key="13">
    <source>
        <dbReference type="EMBL" id="KOR75737.1"/>
    </source>
</evidence>
<dbReference type="SUPFAM" id="SSF50249">
    <property type="entry name" value="Nucleic acid-binding proteins"/>
    <property type="match status" value="2"/>
</dbReference>
<organism evidence="13 14">
    <name type="scientific">Candidatus Phytoplasma pruni</name>
    <dbReference type="NCBI Taxonomy" id="479893"/>
    <lineage>
        <taxon>Bacteria</taxon>
        <taxon>Bacillati</taxon>
        <taxon>Mycoplasmatota</taxon>
        <taxon>Mollicutes</taxon>
        <taxon>Acholeplasmatales</taxon>
        <taxon>Acholeplasmataceae</taxon>
        <taxon>Candidatus Phytoplasma</taxon>
        <taxon>16SrIII (X-disease group)</taxon>
    </lineage>
</organism>
<dbReference type="SUPFAM" id="SSF50104">
    <property type="entry name" value="Translation proteins SH3-like domain"/>
    <property type="match status" value="1"/>
</dbReference>
<dbReference type="HAMAP" id="MF_00141">
    <property type="entry name" value="EF_P"/>
    <property type="match status" value="1"/>
</dbReference>
<comment type="function">
    <text evidence="7 8">Involved in peptide bond synthesis. Stimulates efficient translation and peptide-bond synthesis on native or reconstituted 70S ribosomes in vitro. Probably functions indirectly by altering the affinity of the ribosome for aminoacyl-tRNA, thus increasing their reactivity as acceptors for peptidyl transferase.</text>
</comment>
<reference evidence="14" key="1">
    <citation type="submission" date="2015-05" db="EMBL/GenBank/DDBJ databases">
        <title>Draft genome sequence of 'Candidatus Phytoplasma Pruni' strain CX, a plant pathogenic bacterium.</title>
        <authorList>
            <person name="Lee I.-M."/>
            <person name="Bottner-Parker K.D."/>
            <person name="Shao J."/>
            <person name="Gundersen-Rindal D.E."/>
            <person name="Zhao Y."/>
            <person name="Davis R.E."/>
        </authorList>
    </citation>
    <scope>NUCLEOTIDE SEQUENCE [LARGE SCALE GENOMIC DNA]</scope>
    <source>
        <strain evidence="14">CX</strain>
    </source>
</reference>